<name>A0A1F7U6V2_9BACT</name>
<keyword evidence="4 7" id="KW-0436">Ligase</keyword>
<dbReference type="InterPro" id="IPR036615">
    <property type="entry name" value="Mur_ligase_C_dom_sf"/>
</dbReference>
<dbReference type="Pfam" id="PF21799">
    <property type="entry name" value="MurD-like_N"/>
    <property type="match status" value="1"/>
</dbReference>
<gene>
    <name evidence="7" type="primary">murD</name>
    <name evidence="11" type="ORF">A3C96_00490</name>
</gene>
<dbReference type="GO" id="GO:0008764">
    <property type="term" value="F:UDP-N-acetylmuramoylalanine-D-glutamate ligase activity"/>
    <property type="evidence" value="ECO:0007669"/>
    <property type="project" value="UniProtKB-UniRule"/>
</dbReference>
<dbReference type="HAMAP" id="MF_00639">
    <property type="entry name" value="MurD"/>
    <property type="match status" value="1"/>
</dbReference>
<evidence type="ECO:0000256" key="8">
    <source>
        <dbReference type="RuleBase" id="RU003664"/>
    </source>
</evidence>
<dbReference type="PANTHER" id="PTHR43692">
    <property type="entry name" value="UDP-N-ACETYLMURAMOYLALANINE--D-GLUTAMATE LIGASE"/>
    <property type="match status" value="1"/>
</dbReference>
<feature type="binding site" evidence="7">
    <location>
        <begin position="135"/>
        <end position="141"/>
    </location>
    <ligand>
        <name>ATP</name>
        <dbReference type="ChEBI" id="CHEBI:30616"/>
    </ligand>
</feature>
<evidence type="ECO:0000259" key="10">
    <source>
        <dbReference type="Pfam" id="PF08245"/>
    </source>
</evidence>
<comment type="subcellular location">
    <subcellularLocation>
        <location evidence="1 7 8">Cytoplasm</location>
    </subcellularLocation>
</comment>
<accession>A0A1F7U6V2</accession>
<dbReference type="GO" id="GO:0071555">
    <property type="term" value="P:cell wall organization"/>
    <property type="evidence" value="ECO:0007669"/>
    <property type="project" value="UniProtKB-KW"/>
</dbReference>
<dbReference type="GO" id="GO:0008360">
    <property type="term" value="P:regulation of cell shape"/>
    <property type="evidence" value="ECO:0007669"/>
    <property type="project" value="UniProtKB-KW"/>
</dbReference>
<dbReference type="GO" id="GO:0005524">
    <property type="term" value="F:ATP binding"/>
    <property type="evidence" value="ECO:0007669"/>
    <property type="project" value="UniProtKB-UniRule"/>
</dbReference>
<dbReference type="EMBL" id="MGEA01000039">
    <property type="protein sequence ID" value="OGL73995.1"/>
    <property type="molecule type" value="Genomic_DNA"/>
</dbReference>
<sequence length="493" mass="53246">MNPDFFRGKKVTVMGLGLHGGGLGTAKWLLKHGAQVTVTDAKDEQALAPSVRALKAYEKKLRSLEAHKLISLKLRLVLGRHDEADFSGADVVIQNPGVPRENRYLAVAKAAGVPIMSDISIFFELCPFPIMAVTGTKGKTTTTMLLADICRRHDKRTVVGGNIRINPLDSLDKLLSLATRHPASQHISISAPPIVLELSSWQLESLVPSRRSPHIAVVTNVQEDHLNRYDNLAHYAWAKELILTHQDVGDVAILNADDARVRAMASADRGQIKWFSTKNLRGGDGCFARDGRLVCREGERERAGLTLADLRLPGRHNIANVLAATAAALAADIPLKTIRSAIRAFRGAPGRLETVTVKRGVRYVNDTTATTPDAAIAALRALSPPSGRKIVLIAGGADKKLRFDDWAREVQRRIKTLVLFGGTATAKMELSLSSAKSRVPVSSAASMKDAVKIATAAAAKGDTVLLSPGCASFGLFVHEFDRGEKFVLAVRKL</sequence>
<comment type="similarity">
    <text evidence="7">Belongs to the MurCDEF family.</text>
</comment>
<keyword evidence="7 8" id="KW-0132">Cell division</keyword>
<reference evidence="11 12" key="1">
    <citation type="journal article" date="2016" name="Nat. Commun.">
        <title>Thousands of microbial genomes shed light on interconnected biogeochemical processes in an aquifer system.</title>
        <authorList>
            <person name="Anantharaman K."/>
            <person name="Brown C.T."/>
            <person name="Hug L.A."/>
            <person name="Sharon I."/>
            <person name="Castelle C.J."/>
            <person name="Probst A.J."/>
            <person name="Thomas B.C."/>
            <person name="Singh A."/>
            <person name="Wilkins M.J."/>
            <person name="Karaoz U."/>
            <person name="Brodie E.L."/>
            <person name="Williams K.H."/>
            <person name="Hubbard S.S."/>
            <person name="Banfield J.F."/>
        </authorList>
    </citation>
    <scope>NUCLEOTIDE SEQUENCE [LARGE SCALE GENOMIC DNA]</scope>
</reference>
<dbReference type="Pfam" id="PF02875">
    <property type="entry name" value="Mur_ligase_C"/>
    <property type="match status" value="1"/>
</dbReference>
<protein>
    <recommendedName>
        <fullName evidence="7 8">UDP-N-acetylmuramoylalanine--D-glutamate ligase</fullName>
        <ecNumber evidence="7 8">6.3.2.9</ecNumber>
    </recommendedName>
    <alternativeName>
        <fullName evidence="7">D-glutamic acid-adding enzyme</fullName>
    </alternativeName>
    <alternativeName>
        <fullName evidence="7">UDP-N-acetylmuramoyl-L-alanyl-D-glutamate synthetase</fullName>
    </alternativeName>
</protein>
<dbReference type="SUPFAM" id="SSF53244">
    <property type="entry name" value="MurD-like peptide ligases, peptide-binding domain"/>
    <property type="match status" value="1"/>
</dbReference>
<keyword evidence="7 8" id="KW-0961">Cell wall biogenesis/degradation</keyword>
<dbReference type="SUPFAM" id="SSF51984">
    <property type="entry name" value="MurCD N-terminal domain"/>
    <property type="match status" value="1"/>
</dbReference>
<comment type="caution">
    <text evidence="11">The sequence shown here is derived from an EMBL/GenBank/DDBJ whole genome shotgun (WGS) entry which is preliminary data.</text>
</comment>
<dbReference type="AlphaFoldDB" id="A0A1F7U6V2"/>
<dbReference type="NCBIfam" id="TIGR01087">
    <property type="entry name" value="murD"/>
    <property type="match status" value="1"/>
</dbReference>
<evidence type="ECO:0000256" key="6">
    <source>
        <dbReference type="ARBA" id="ARBA00022840"/>
    </source>
</evidence>
<evidence type="ECO:0000256" key="5">
    <source>
        <dbReference type="ARBA" id="ARBA00022741"/>
    </source>
</evidence>
<keyword evidence="7 8" id="KW-0133">Cell shape</keyword>
<keyword evidence="7 8" id="KW-0573">Peptidoglycan synthesis</keyword>
<evidence type="ECO:0000256" key="7">
    <source>
        <dbReference type="HAMAP-Rule" id="MF_00639"/>
    </source>
</evidence>
<evidence type="ECO:0000259" key="9">
    <source>
        <dbReference type="Pfam" id="PF02875"/>
    </source>
</evidence>
<dbReference type="InterPro" id="IPR005762">
    <property type="entry name" value="MurD"/>
</dbReference>
<keyword evidence="5 7" id="KW-0547">Nucleotide-binding</keyword>
<keyword evidence="6 7" id="KW-0067">ATP-binding</keyword>
<evidence type="ECO:0000313" key="12">
    <source>
        <dbReference type="Proteomes" id="UP000177088"/>
    </source>
</evidence>
<keyword evidence="3 7" id="KW-0963">Cytoplasm</keyword>
<comment type="catalytic activity">
    <reaction evidence="7 8">
        <text>UDP-N-acetyl-alpha-D-muramoyl-L-alanine + D-glutamate + ATP = UDP-N-acetyl-alpha-D-muramoyl-L-alanyl-D-glutamate + ADP + phosphate + H(+)</text>
        <dbReference type="Rhea" id="RHEA:16429"/>
        <dbReference type="ChEBI" id="CHEBI:15378"/>
        <dbReference type="ChEBI" id="CHEBI:29986"/>
        <dbReference type="ChEBI" id="CHEBI:30616"/>
        <dbReference type="ChEBI" id="CHEBI:43474"/>
        <dbReference type="ChEBI" id="CHEBI:83898"/>
        <dbReference type="ChEBI" id="CHEBI:83900"/>
        <dbReference type="ChEBI" id="CHEBI:456216"/>
        <dbReference type="EC" id="6.3.2.9"/>
    </reaction>
</comment>
<dbReference type="SUPFAM" id="SSF53623">
    <property type="entry name" value="MurD-like peptide ligases, catalytic domain"/>
    <property type="match status" value="1"/>
</dbReference>
<dbReference type="GO" id="GO:0051301">
    <property type="term" value="P:cell division"/>
    <property type="evidence" value="ECO:0007669"/>
    <property type="project" value="UniProtKB-KW"/>
</dbReference>
<feature type="domain" description="Mur ligase central" evidence="10">
    <location>
        <begin position="133"/>
        <end position="328"/>
    </location>
</feature>
<evidence type="ECO:0000256" key="1">
    <source>
        <dbReference type="ARBA" id="ARBA00004496"/>
    </source>
</evidence>
<dbReference type="UniPathway" id="UPA00219"/>
<comment type="function">
    <text evidence="7 8">Cell wall formation. Catalyzes the addition of glutamate to the nucleotide precursor UDP-N-acetylmuramoyl-L-alanine (UMA).</text>
</comment>
<dbReference type="Proteomes" id="UP000177088">
    <property type="component" value="Unassembled WGS sequence"/>
</dbReference>
<dbReference type="InterPro" id="IPR004101">
    <property type="entry name" value="Mur_ligase_C"/>
</dbReference>
<evidence type="ECO:0000313" key="11">
    <source>
        <dbReference type="EMBL" id="OGL73995.1"/>
    </source>
</evidence>
<evidence type="ECO:0000256" key="3">
    <source>
        <dbReference type="ARBA" id="ARBA00022490"/>
    </source>
</evidence>
<dbReference type="InterPro" id="IPR013221">
    <property type="entry name" value="Mur_ligase_cen"/>
</dbReference>
<dbReference type="GO" id="GO:0009252">
    <property type="term" value="P:peptidoglycan biosynthetic process"/>
    <property type="evidence" value="ECO:0007669"/>
    <property type="project" value="UniProtKB-UniRule"/>
</dbReference>
<evidence type="ECO:0000256" key="4">
    <source>
        <dbReference type="ARBA" id="ARBA00022598"/>
    </source>
</evidence>
<dbReference type="GO" id="GO:0005737">
    <property type="term" value="C:cytoplasm"/>
    <property type="evidence" value="ECO:0007669"/>
    <property type="project" value="UniProtKB-SubCell"/>
</dbReference>
<proteinExistence type="inferred from homology"/>
<dbReference type="InterPro" id="IPR036565">
    <property type="entry name" value="Mur-like_cat_sf"/>
</dbReference>
<dbReference type="Gene3D" id="3.40.50.720">
    <property type="entry name" value="NAD(P)-binding Rossmann-like Domain"/>
    <property type="match status" value="1"/>
</dbReference>
<dbReference type="PANTHER" id="PTHR43692:SF1">
    <property type="entry name" value="UDP-N-ACETYLMURAMOYLALANINE--D-GLUTAMATE LIGASE"/>
    <property type="match status" value="1"/>
</dbReference>
<evidence type="ECO:0000256" key="2">
    <source>
        <dbReference type="ARBA" id="ARBA00004752"/>
    </source>
</evidence>
<dbReference type="EC" id="6.3.2.9" evidence="7 8"/>
<feature type="domain" description="Mur ligase C-terminal" evidence="9">
    <location>
        <begin position="350"/>
        <end position="468"/>
    </location>
</feature>
<organism evidence="11 12">
    <name type="scientific">Candidatus Uhrbacteria bacterium RIFCSPHIGHO2_02_FULL_60_10</name>
    <dbReference type="NCBI Taxonomy" id="1802392"/>
    <lineage>
        <taxon>Bacteria</taxon>
        <taxon>Candidatus Uhriibacteriota</taxon>
    </lineage>
</organism>
<dbReference type="Gene3D" id="3.90.190.20">
    <property type="entry name" value="Mur ligase, C-terminal domain"/>
    <property type="match status" value="1"/>
</dbReference>
<dbReference type="Gene3D" id="3.40.1190.10">
    <property type="entry name" value="Mur-like, catalytic domain"/>
    <property type="match status" value="1"/>
</dbReference>
<dbReference type="Pfam" id="PF08245">
    <property type="entry name" value="Mur_ligase_M"/>
    <property type="match status" value="1"/>
</dbReference>
<keyword evidence="7 8" id="KW-0131">Cell cycle</keyword>
<comment type="pathway">
    <text evidence="2 7 8">Cell wall biogenesis; peptidoglycan biosynthesis.</text>
</comment>